<evidence type="ECO:0000256" key="1">
    <source>
        <dbReference type="ARBA" id="ARBA00004240"/>
    </source>
</evidence>
<dbReference type="PROSITE" id="PS50954">
    <property type="entry name" value="LEM"/>
    <property type="match status" value="1"/>
</dbReference>
<dbReference type="Gene3D" id="1.10.720.40">
    <property type="match status" value="1"/>
</dbReference>
<dbReference type="CDD" id="cd12944">
    <property type="entry name" value="LEM_ANKL2"/>
    <property type="match status" value="1"/>
</dbReference>
<dbReference type="GO" id="GO:0007399">
    <property type="term" value="P:nervous system development"/>
    <property type="evidence" value="ECO:0007669"/>
    <property type="project" value="UniProtKB-ARBA"/>
</dbReference>
<feature type="repeat" description="ANK" evidence="7">
    <location>
        <begin position="317"/>
        <end position="349"/>
    </location>
</feature>
<evidence type="ECO:0000256" key="3">
    <source>
        <dbReference type="ARBA" id="ARBA00022618"/>
    </source>
</evidence>
<evidence type="ECO:0000313" key="11">
    <source>
        <dbReference type="Proteomes" id="UP000265140"/>
    </source>
</evidence>
<evidence type="ECO:0000256" key="4">
    <source>
        <dbReference type="ARBA" id="ARBA00022824"/>
    </source>
</evidence>
<dbReference type="Pfam" id="PF03020">
    <property type="entry name" value="LEM"/>
    <property type="match status" value="1"/>
</dbReference>
<keyword evidence="6" id="KW-0131">Cell cycle</keyword>
<dbReference type="InterPro" id="IPR036770">
    <property type="entry name" value="Ankyrin_rpt-contain_sf"/>
</dbReference>
<dbReference type="Bgee" id="ENSELUG00000022120">
    <property type="expression patterns" value="Expressed in heart and 15 other cell types or tissues"/>
</dbReference>
<dbReference type="PANTHER" id="PTHR12349">
    <property type="entry name" value="ANKYRIN REPEAT AND LEM DOMAIN-CONTAINING PROTEIN 2"/>
    <property type="match status" value="1"/>
</dbReference>
<dbReference type="FunFam" id="1.25.40.20:FF:000072">
    <property type="entry name" value="Ankyrin repeat and LEM domain containing 2"/>
    <property type="match status" value="1"/>
</dbReference>
<protein>
    <recommendedName>
        <fullName evidence="9">LEM domain-containing protein</fullName>
    </recommendedName>
</protein>
<feature type="compositionally biased region" description="Polar residues" evidence="8">
    <location>
        <begin position="758"/>
        <end position="767"/>
    </location>
</feature>
<dbReference type="Pfam" id="PF12796">
    <property type="entry name" value="Ank_2"/>
    <property type="match status" value="1"/>
</dbReference>
<feature type="region of interest" description="Disordered" evidence="8">
    <location>
        <begin position="159"/>
        <end position="212"/>
    </location>
</feature>
<reference evidence="10" key="4">
    <citation type="submission" date="2025-09" db="UniProtKB">
        <authorList>
            <consortium name="Ensembl"/>
        </authorList>
    </citation>
    <scope>IDENTIFICATION</scope>
</reference>
<evidence type="ECO:0000313" key="10">
    <source>
        <dbReference type="Ensembl" id="ENSELUP00000023190.3"/>
    </source>
</evidence>
<evidence type="ECO:0000259" key="9">
    <source>
        <dbReference type="PROSITE" id="PS50954"/>
    </source>
</evidence>
<organism evidence="10 11">
    <name type="scientific">Esox lucius</name>
    <name type="common">Northern pike</name>
    <dbReference type="NCBI Taxonomy" id="8010"/>
    <lineage>
        <taxon>Eukaryota</taxon>
        <taxon>Metazoa</taxon>
        <taxon>Chordata</taxon>
        <taxon>Craniata</taxon>
        <taxon>Vertebrata</taxon>
        <taxon>Euteleostomi</taxon>
        <taxon>Actinopterygii</taxon>
        <taxon>Neopterygii</taxon>
        <taxon>Teleostei</taxon>
        <taxon>Protacanthopterygii</taxon>
        <taxon>Esociformes</taxon>
        <taxon>Esocidae</taxon>
        <taxon>Esox</taxon>
    </lineage>
</organism>
<dbReference type="InterPro" id="IPR056237">
    <property type="entry name" value="ANKLE2_3rd"/>
</dbReference>
<evidence type="ECO:0000256" key="8">
    <source>
        <dbReference type="SAM" id="MobiDB-lite"/>
    </source>
</evidence>
<dbReference type="GeneTree" id="ENSGT00390000016767"/>
<dbReference type="PANTHER" id="PTHR12349:SF4">
    <property type="entry name" value="ANKYRIN REPEAT AND LEM DOMAIN-CONTAINING PROTEIN 2"/>
    <property type="match status" value="1"/>
</dbReference>
<proteinExistence type="inferred from homology"/>
<dbReference type="AlphaFoldDB" id="A0A3P8Z368"/>
<dbReference type="InterPro" id="IPR002110">
    <property type="entry name" value="Ankyrin_rpt"/>
</dbReference>
<dbReference type="Gene3D" id="1.25.40.20">
    <property type="entry name" value="Ankyrin repeat-containing domain"/>
    <property type="match status" value="1"/>
</dbReference>
<comment type="subcellular location">
    <subcellularLocation>
        <location evidence="1">Endoplasmic reticulum</location>
    </subcellularLocation>
</comment>
<dbReference type="SMART" id="SM00540">
    <property type="entry name" value="LEM"/>
    <property type="match status" value="1"/>
</dbReference>
<evidence type="ECO:0000256" key="6">
    <source>
        <dbReference type="ARBA" id="ARBA00023306"/>
    </source>
</evidence>
<keyword evidence="3" id="KW-0132">Cell division</keyword>
<sequence>MEEAMSRLQTLSPDQLRQEIIGAGLKCGPLTATTRAIFERKLARALLEKQGGNEGVSGGAGSSNVENDGLLKDRAEAEHSQDLKLSEEGGKETEKLDQPQDPLVYYGVCPHWEEVVHDRDSLRSMFHVFVDRKKALKAMMTMNGSRFKAFSTREEAEKFSKGFSEHSPASASPTPVVPQGMLEPVVHTDSPTAGVDSPVNLERPNEFRSPRTQDLTAKLRKAVEEGDKEAFSKLVWANPRYLIGSGDNPTIVHEGCHYNVLHVAAKENQPGMVQLLLDTLESPDFMRLMYPEDQETMLRQRIRYLVDLYLNTPDKASNETPLHFACKFGHPDVVNVLCSHPATDKHRQNKYNQKPSSVICERKNKSPDIKKKIKEYLEERYYVPLLRDTDNSFQPVIGLPWSPSSLEADFHLLGSGAVGSPIDPIMTVRAYVGPLSPSKAHEFHRLWKTPPRDRAEYFHRILKSDPDRGAERVGREIAHDRGHPWVEYWDFLGSFIDLSTEDGLRRLEDYLNRKDQKECGRSEGSSVGFKTVKPSKRKNFHRTYDLRIVLGIYFSRNNKMSQFQHLTCCLYYFLLNVRFKCFAHHCILFLFIFAQRLNCFRNRVVQLIVLFVILEEQNQSHILTNHILNDTSKSPVCNLLSEFEKANLQGGHVHAEYQKNLESVEGRVDPSSPRKDCLSLGNSSFWRTWEWSHSKRQVEELSSSSSEEYLTADEGSDSEGPGGSIDGADWRRERRSSGSSSTSYKSTEGDTSKDTILMTDTPQSQKQGLFMDGESPTKLDSEVFAALNHVDIDPETHPCITKWRKTILAYPASKRLRCARFLFCFFVVSTDGVLKIMELYTWLMLLYLCISSWPSPTRRKSSTGTPNCTPSRLSVHSPGCHTPVQSCYTENILYQTLFRSPN</sequence>
<dbReference type="InterPro" id="IPR011015">
    <property type="entry name" value="LEM/LEM-like_dom_sf"/>
</dbReference>
<dbReference type="InParanoid" id="A0A3P8Z368"/>
<keyword evidence="5 7" id="KW-0040">ANK repeat</keyword>
<reference evidence="10" key="2">
    <citation type="submission" date="2020-02" db="EMBL/GenBank/DDBJ databases">
        <title>Esox lucius (northern pike) genome, fEsoLuc1, primary haplotype.</title>
        <authorList>
            <person name="Myers G."/>
            <person name="Karagic N."/>
            <person name="Meyer A."/>
            <person name="Pippel M."/>
            <person name="Reichard M."/>
            <person name="Winkler S."/>
            <person name="Tracey A."/>
            <person name="Sims Y."/>
            <person name="Howe K."/>
            <person name="Rhie A."/>
            <person name="Formenti G."/>
            <person name="Durbin R."/>
            <person name="Fedrigo O."/>
            <person name="Jarvis E.D."/>
        </authorList>
    </citation>
    <scope>NUCLEOTIDE SEQUENCE [LARGE SCALE GENOMIC DNA]</scope>
</reference>
<reference evidence="11" key="1">
    <citation type="journal article" date="2014" name="PLoS ONE">
        <title>The genome and linkage map of the northern pike (Esox lucius): conserved synteny revealed between the salmonid sister group and the Neoteleostei.</title>
        <authorList>
            <person name="Rondeau E.B."/>
            <person name="Minkley D.R."/>
            <person name="Leong J.S."/>
            <person name="Messmer A.M."/>
            <person name="Jantzen J.R."/>
            <person name="von Schalburg K.R."/>
            <person name="Lemon C."/>
            <person name="Bird N.H."/>
            <person name="Koop B.F."/>
        </authorList>
    </citation>
    <scope>NUCLEOTIDE SEQUENCE</scope>
</reference>
<dbReference type="Proteomes" id="UP000265140">
    <property type="component" value="Chromosome 14"/>
</dbReference>
<feature type="region of interest" description="Disordered" evidence="8">
    <location>
        <begin position="77"/>
        <end position="98"/>
    </location>
</feature>
<keyword evidence="11" id="KW-1185">Reference proteome</keyword>
<dbReference type="GO" id="GO:0051721">
    <property type="term" value="F:protein phosphatase 2A binding"/>
    <property type="evidence" value="ECO:0007669"/>
    <property type="project" value="TreeGrafter"/>
</dbReference>
<dbReference type="GO" id="GO:0005783">
    <property type="term" value="C:endoplasmic reticulum"/>
    <property type="evidence" value="ECO:0007669"/>
    <property type="project" value="UniProtKB-SubCell"/>
</dbReference>
<comment type="similarity">
    <text evidence="2">Belongs to the ANKLE2 family.</text>
</comment>
<dbReference type="SUPFAM" id="SSF48403">
    <property type="entry name" value="Ankyrin repeat"/>
    <property type="match status" value="1"/>
</dbReference>
<feature type="compositionally biased region" description="Low complexity" evidence="8">
    <location>
        <begin position="737"/>
        <end position="746"/>
    </location>
</feature>
<name>A0A3P8Z368_ESOLU</name>
<evidence type="ECO:0000256" key="7">
    <source>
        <dbReference type="PROSITE-ProRule" id="PRU00023"/>
    </source>
</evidence>
<dbReference type="GO" id="GO:0031468">
    <property type="term" value="P:nuclear membrane reassembly"/>
    <property type="evidence" value="ECO:0007669"/>
    <property type="project" value="UniProtKB-ARBA"/>
</dbReference>
<dbReference type="PROSITE" id="PS50297">
    <property type="entry name" value="ANK_REP_REGION"/>
    <property type="match status" value="1"/>
</dbReference>
<dbReference type="GO" id="GO:0051301">
    <property type="term" value="P:cell division"/>
    <property type="evidence" value="ECO:0007669"/>
    <property type="project" value="UniProtKB-KW"/>
</dbReference>
<dbReference type="Pfam" id="PF24567">
    <property type="entry name" value="ANKLE2_3rd"/>
    <property type="match status" value="1"/>
</dbReference>
<dbReference type="InterPro" id="IPR035006">
    <property type="entry name" value="LEM_ANKL2"/>
</dbReference>
<dbReference type="SUPFAM" id="SSF63451">
    <property type="entry name" value="LEM domain"/>
    <property type="match status" value="1"/>
</dbReference>
<dbReference type="InterPro" id="IPR003887">
    <property type="entry name" value="LEM_dom"/>
</dbReference>
<accession>A0A3P8Z368</accession>
<dbReference type="Ensembl" id="ENSELUT00000034319.3">
    <property type="protein sequence ID" value="ENSELUP00000023190.3"/>
    <property type="gene ID" value="ENSELUG00000022120.3"/>
</dbReference>
<reference evidence="10" key="3">
    <citation type="submission" date="2025-08" db="UniProtKB">
        <authorList>
            <consortium name="Ensembl"/>
        </authorList>
    </citation>
    <scope>IDENTIFICATION</scope>
</reference>
<feature type="compositionally biased region" description="Low complexity" evidence="8">
    <location>
        <begin position="167"/>
        <end position="178"/>
    </location>
</feature>
<feature type="region of interest" description="Disordered" evidence="8">
    <location>
        <begin position="700"/>
        <end position="772"/>
    </location>
</feature>
<dbReference type="SMART" id="SM00248">
    <property type="entry name" value="ANK"/>
    <property type="match status" value="2"/>
</dbReference>
<keyword evidence="4" id="KW-0256">Endoplasmic reticulum</keyword>
<dbReference type="PROSITE" id="PS50088">
    <property type="entry name" value="ANK_REPEAT"/>
    <property type="match status" value="1"/>
</dbReference>
<feature type="domain" description="LEM" evidence="9">
    <location>
        <begin position="5"/>
        <end position="49"/>
    </location>
</feature>
<evidence type="ECO:0000256" key="5">
    <source>
        <dbReference type="ARBA" id="ARBA00023043"/>
    </source>
</evidence>
<evidence type="ECO:0000256" key="2">
    <source>
        <dbReference type="ARBA" id="ARBA00007597"/>
    </source>
</evidence>